<gene>
    <name evidence="1" type="ORF">JY572_33000</name>
</gene>
<organism evidence="1 2">
    <name type="scientific">Myxococcus landrumensis</name>
    <dbReference type="NCBI Taxonomy" id="2813577"/>
    <lineage>
        <taxon>Bacteria</taxon>
        <taxon>Pseudomonadati</taxon>
        <taxon>Myxococcota</taxon>
        <taxon>Myxococcia</taxon>
        <taxon>Myxococcales</taxon>
        <taxon>Cystobacterineae</taxon>
        <taxon>Myxococcaceae</taxon>
        <taxon>Myxococcus</taxon>
    </lineage>
</organism>
<keyword evidence="2" id="KW-1185">Reference proteome</keyword>
<reference evidence="1 2" key="1">
    <citation type="submission" date="2021-02" db="EMBL/GenBank/DDBJ databases">
        <title>De Novo genome assembly of isolated myxobacteria.</title>
        <authorList>
            <person name="Stevens D.C."/>
        </authorList>
    </citation>
    <scope>NUCLEOTIDE SEQUENCE [LARGE SCALE GENOMIC DNA]</scope>
    <source>
        <strain evidence="1 2">SCHIC003</strain>
    </source>
</reference>
<dbReference type="RefSeq" id="WP_206714828.1">
    <property type="nucleotide sequence ID" value="NZ_CP071091.1"/>
</dbReference>
<dbReference type="Proteomes" id="UP000663090">
    <property type="component" value="Chromosome"/>
</dbReference>
<sequence length="329" mass="35831">MMTTLAQLSKEQKKINCVWIGDGLINHLSAFNILSWISCGWTVTLYKHPAVQADAPVSALFPQDARSAFDEIEAGDLSVVSLTDALQPETEVMPNARALLLKWIDNIGIGYTSYAIGDLTKSFIAGTRVGIVLDLKIGPSPSLPDYPAEPFLNNFVSFTRAGAGGVENQCLGSFNLDASNKYGRNFDAGVQFRLGGATFKVKTEAEGVFGSITGMHQNAFNKMRFGGGAKGTDVKTMEADKWSFTELVGTTNSGPFRVYQTPGYFNWKQGEYPEAKKANEMLVADTLEADHGVEGFKTPPKPLPNDAFYLKAIQPMAHKAIKTIRAAWK</sequence>
<evidence type="ECO:0000313" key="2">
    <source>
        <dbReference type="Proteomes" id="UP000663090"/>
    </source>
</evidence>
<evidence type="ECO:0000313" key="1">
    <source>
        <dbReference type="EMBL" id="QSQ13123.1"/>
    </source>
</evidence>
<protein>
    <submittedName>
        <fullName evidence="1">Uncharacterized protein</fullName>
    </submittedName>
</protein>
<name>A0ABX7N3Q5_9BACT</name>
<proteinExistence type="predicted"/>
<accession>A0ABX7N3Q5</accession>
<dbReference type="EMBL" id="CP071091">
    <property type="protein sequence ID" value="QSQ13123.1"/>
    <property type="molecule type" value="Genomic_DNA"/>
</dbReference>